<evidence type="ECO:0000256" key="3">
    <source>
        <dbReference type="ARBA" id="ARBA00023163"/>
    </source>
</evidence>
<dbReference type="Pfam" id="PF13411">
    <property type="entry name" value="MerR_1"/>
    <property type="match status" value="1"/>
</dbReference>
<evidence type="ECO:0000256" key="1">
    <source>
        <dbReference type="ARBA" id="ARBA00023015"/>
    </source>
</evidence>
<dbReference type="InterPro" id="IPR009061">
    <property type="entry name" value="DNA-bd_dom_put_sf"/>
</dbReference>
<evidence type="ECO:0000259" key="4">
    <source>
        <dbReference type="PROSITE" id="PS50937"/>
    </source>
</evidence>
<dbReference type="PRINTS" id="PR00040">
    <property type="entry name" value="HTHMERR"/>
</dbReference>
<accession>A0ABN3C087</accession>
<gene>
    <name evidence="5" type="ORF">GCM10009849_31720</name>
</gene>
<dbReference type="InterPro" id="IPR000551">
    <property type="entry name" value="MerR-type_HTH_dom"/>
</dbReference>
<keyword evidence="2" id="KW-0238">DNA-binding</keyword>
<dbReference type="PANTHER" id="PTHR30204:SF94">
    <property type="entry name" value="HEAVY METAL-DEPENDENT TRANSCRIPTIONAL REGULATOR HI_0293-RELATED"/>
    <property type="match status" value="1"/>
</dbReference>
<dbReference type="PROSITE" id="PS50937">
    <property type="entry name" value="HTH_MERR_2"/>
    <property type="match status" value="1"/>
</dbReference>
<proteinExistence type="predicted"/>
<keyword evidence="1" id="KW-0805">Transcription regulation</keyword>
<evidence type="ECO:0000313" key="5">
    <source>
        <dbReference type="EMBL" id="GAA2202612.1"/>
    </source>
</evidence>
<organism evidence="5 6">
    <name type="scientific">Sinomonas flava</name>
    <dbReference type="NCBI Taxonomy" id="496857"/>
    <lineage>
        <taxon>Bacteria</taxon>
        <taxon>Bacillati</taxon>
        <taxon>Actinomycetota</taxon>
        <taxon>Actinomycetes</taxon>
        <taxon>Micrococcales</taxon>
        <taxon>Micrococcaceae</taxon>
        <taxon>Sinomonas</taxon>
    </lineage>
</organism>
<protein>
    <recommendedName>
        <fullName evidence="4">HTH merR-type domain-containing protein</fullName>
    </recommendedName>
</protein>
<dbReference type="Gene3D" id="1.10.1660.10">
    <property type="match status" value="1"/>
</dbReference>
<evidence type="ECO:0000256" key="2">
    <source>
        <dbReference type="ARBA" id="ARBA00023125"/>
    </source>
</evidence>
<keyword evidence="3" id="KW-0804">Transcription</keyword>
<dbReference type="PANTHER" id="PTHR30204">
    <property type="entry name" value="REDOX-CYCLING DRUG-SENSING TRANSCRIPTIONAL ACTIVATOR SOXR"/>
    <property type="match status" value="1"/>
</dbReference>
<sequence length="129" mass="14256">MRIREAAAAAGMTAKALRFYEGRGLLPPTRRSANGYRDFDEGALRRLDFIRRSREAGLSLEQVKDIIDVSESGDAPCAHVSELLARRLSEVEAQLAHLAEVRASILAGQERMAGVRPEQCRLGEICSYL</sequence>
<dbReference type="SMART" id="SM00422">
    <property type="entry name" value="HTH_MERR"/>
    <property type="match status" value="1"/>
</dbReference>
<dbReference type="RefSeq" id="WP_344300761.1">
    <property type="nucleotide sequence ID" value="NZ_BAAAQW010000011.1"/>
</dbReference>
<evidence type="ECO:0000313" key="6">
    <source>
        <dbReference type="Proteomes" id="UP001500432"/>
    </source>
</evidence>
<comment type="caution">
    <text evidence="5">The sequence shown here is derived from an EMBL/GenBank/DDBJ whole genome shotgun (WGS) entry which is preliminary data.</text>
</comment>
<dbReference type="InterPro" id="IPR047057">
    <property type="entry name" value="MerR_fam"/>
</dbReference>
<feature type="domain" description="HTH merR-type" evidence="4">
    <location>
        <begin position="1"/>
        <end position="69"/>
    </location>
</feature>
<keyword evidence="6" id="KW-1185">Reference proteome</keyword>
<dbReference type="Proteomes" id="UP001500432">
    <property type="component" value="Unassembled WGS sequence"/>
</dbReference>
<dbReference type="SUPFAM" id="SSF46955">
    <property type="entry name" value="Putative DNA-binding domain"/>
    <property type="match status" value="1"/>
</dbReference>
<reference evidence="5 6" key="1">
    <citation type="journal article" date="2019" name="Int. J. Syst. Evol. Microbiol.">
        <title>The Global Catalogue of Microorganisms (GCM) 10K type strain sequencing project: providing services to taxonomists for standard genome sequencing and annotation.</title>
        <authorList>
            <consortium name="The Broad Institute Genomics Platform"/>
            <consortium name="The Broad Institute Genome Sequencing Center for Infectious Disease"/>
            <person name="Wu L."/>
            <person name="Ma J."/>
        </authorList>
    </citation>
    <scope>NUCLEOTIDE SEQUENCE [LARGE SCALE GENOMIC DNA]</scope>
    <source>
        <strain evidence="5 6">JCM 16034</strain>
    </source>
</reference>
<dbReference type="EMBL" id="BAAAQW010000011">
    <property type="protein sequence ID" value="GAA2202612.1"/>
    <property type="molecule type" value="Genomic_DNA"/>
</dbReference>
<name>A0ABN3C087_9MICC</name>